<dbReference type="InterPro" id="IPR003172">
    <property type="entry name" value="ML_dom"/>
</dbReference>
<proteinExistence type="inferred from homology"/>
<dbReference type="InterPro" id="IPR014756">
    <property type="entry name" value="Ig_E-set"/>
</dbReference>
<evidence type="ECO:0000256" key="3">
    <source>
        <dbReference type="ARBA" id="ARBA00022525"/>
    </source>
</evidence>
<keyword evidence="8" id="KW-1185">Reference proteome</keyword>
<comment type="similarity">
    <text evidence="2">Belongs to the NPC2 family.</text>
</comment>
<dbReference type="InterPro" id="IPR039670">
    <property type="entry name" value="NPC2-like"/>
</dbReference>
<reference evidence="7 8" key="1">
    <citation type="submission" date="2019-01" db="EMBL/GenBank/DDBJ databases">
        <title>A draft genome assembly of the solar-powered sea slug Elysia chlorotica.</title>
        <authorList>
            <person name="Cai H."/>
            <person name="Li Q."/>
            <person name="Fang X."/>
            <person name="Li J."/>
            <person name="Curtis N.E."/>
            <person name="Altenburger A."/>
            <person name="Shibata T."/>
            <person name="Feng M."/>
            <person name="Maeda T."/>
            <person name="Schwartz J.A."/>
            <person name="Shigenobu S."/>
            <person name="Lundholm N."/>
            <person name="Nishiyama T."/>
            <person name="Yang H."/>
            <person name="Hasebe M."/>
            <person name="Li S."/>
            <person name="Pierce S.K."/>
            <person name="Wang J."/>
        </authorList>
    </citation>
    <scope>NUCLEOTIDE SEQUENCE [LARGE SCALE GENOMIC DNA]</scope>
    <source>
        <strain evidence="7">EC2010</strain>
        <tissue evidence="7">Whole organism of an adult</tissue>
    </source>
</reference>
<accession>A0A3S1BH12</accession>
<organism evidence="7 8">
    <name type="scientific">Elysia chlorotica</name>
    <name type="common">Eastern emerald elysia</name>
    <name type="synonym">Sea slug</name>
    <dbReference type="NCBI Taxonomy" id="188477"/>
    <lineage>
        <taxon>Eukaryota</taxon>
        <taxon>Metazoa</taxon>
        <taxon>Spiralia</taxon>
        <taxon>Lophotrochozoa</taxon>
        <taxon>Mollusca</taxon>
        <taxon>Gastropoda</taxon>
        <taxon>Heterobranchia</taxon>
        <taxon>Euthyneura</taxon>
        <taxon>Panpulmonata</taxon>
        <taxon>Sacoglossa</taxon>
        <taxon>Placobranchoidea</taxon>
        <taxon>Plakobranchidae</taxon>
        <taxon>Elysia</taxon>
    </lineage>
</organism>
<dbReference type="CDD" id="cd00916">
    <property type="entry name" value="Npc2_like"/>
    <property type="match status" value="1"/>
</dbReference>
<dbReference type="GO" id="GO:0032367">
    <property type="term" value="P:intracellular cholesterol transport"/>
    <property type="evidence" value="ECO:0007669"/>
    <property type="project" value="InterPro"/>
</dbReference>
<feature type="domain" description="MD-2-related lipid-recognition" evidence="6">
    <location>
        <begin position="91"/>
        <end position="213"/>
    </location>
</feature>
<gene>
    <name evidence="7" type="ORF">EGW08_011690</name>
</gene>
<comment type="caution">
    <text evidence="7">The sequence shown here is derived from an EMBL/GenBank/DDBJ whole genome shotgun (WGS) entry which is preliminary data.</text>
</comment>
<evidence type="ECO:0000256" key="1">
    <source>
        <dbReference type="ARBA" id="ARBA00004613"/>
    </source>
</evidence>
<dbReference type="SMART" id="SM00737">
    <property type="entry name" value="ML"/>
    <property type="match status" value="1"/>
</dbReference>
<evidence type="ECO:0000256" key="5">
    <source>
        <dbReference type="ARBA" id="ARBA00023157"/>
    </source>
</evidence>
<evidence type="ECO:0000256" key="4">
    <source>
        <dbReference type="ARBA" id="ARBA00022729"/>
    </source>
</evidence>
<keyword evidence="5" id="KW-1015">Disulfide bond</keyword>
<dbReference type="PANTHER" id="PTHR11306:SF68">
    <property type="entry name" value="NPC INTRACELLULAR CHOLESTEROL TRANSPORTER 2"/>
    <property type="match status" value="1"/>
</dbReference>
<name>A0A3S1BH12_ELYCH</name>
<dbReference type="SUPFAM" id="SSF81296">
    <property type="entry name" value="E set domains"/>
    <property type="match status" value="1"/>
</dbReference>
<evidence type="ECO:0000313" key="8">
    <source>
        <dbReference type="Proteomes" id="UP000271974"/>
    </source>
</evidence>
<dbReference type="Proteomes" id="UP000271974">
    <property type="component" value="Unassembled WGS sequence"/>
</dbReference>
<dbReference type="OrthoDB" id="4937502at2759"/>
<keyword evidence="4" id="KW-0732">Signal</keyword>
<dbReference type="GO" id="GO:0032934">
    <property type="term" value="F:sterol binding"/>
    <property type="evidence" value="ECO:0007669"/>
    <property type="project" value="InterPro"/>
</dbReference>
<evidence type="ECO:0000259" key="6">
    <source>
        <dbReference type="SMART" id="SM00737"/>
    </source>
</evidence>
<evidence type="ECO:0000313" key="7">
    <source>
        <dbReference type="EMBL" id="RUS80550.1"/>
    </source>
</evidence>
<dbReference type="AlphaFoldDB" id="A0A3S1BH12"/>
<dbReference type="EMBL" id="RQTK01000385">
    <property type="protein sequence ID" value="RUS80550.1"/>
    <property type="molecule type" value="Genomic_DNA"/>
</dbReference>
<dbReference type="InterPro" id="IPR033916">
    <property type="entry name" value="ML_Npc2-like"/>
</dbReference>
<keyword evidence="3" id="KW-0964">Secreted</keyword>
<comment type="subcellular location">
    <subcellularLocation>
        <location evidence="1">Secreted</location>
    </subcellularLocation>
</comment>
<evidence type="ECO:0000256" key="2">
    <source>
        <dbReference type="ARBA" id="ARBA00006370"/>
    </source>
</evidence>
<dbReference type="Gene3D" id="2.60.40.770">
    <property type="match status" value="1"/>
</dbReference>
<dbReference type="GO" id="GO:0005576">
    <property type="term" value="C:extracellular region"/>
    <property type="evidence" value="ECO:0007669"/>
    <property type="project" value="UniProtKB-SubCell"/>
</dbReference>
<protein>
    <recommendedName>
        <fullName evidence="6">MD-2-related lipid-recognition domain-containing protein</fullName>
    </recommendedName>
</protein>
<dbReference type="STRING" id="188477.A0A3S1BH12"/>
<dbReference type="FunFam" id="2.60.40.770:FF:000001">
    <property type="entry name" value="NPC intracellular cholesterol transporter 2"/>
    <property type="match status" value="1"/>
</dbReference>
<sequence length="216" mass="23873">MLLSYPHTRRGAPSSNFFSRDILINKTRYCSTCTSCTQLCRESSKETSQLYTFIFEPTRGHAFSKQATTMKLFIFFTLTLLASAASETINYKDCPNGDYAHATSVRISPCPSQPCSFKHGETVNVEIDFSPRNSSDTLASKVYGIVAGIPVPFPLPNPDACKDSAITCPITEGQVLTYKSSFDVLPTYPKINVIVMWQLEAGKSNQACFTFPMSIV</sequence>
<dbReference type="PANTHER" id="PTHR11306">
    <property type="entry name" value="NIEMANN PICK TYPE C2 PROTEIN NPC2-RELATED"/>
    <property type="match status" value="1"/>
</dbReference>
<dbReference type="Pfam" id="PF02221">
    <property type="entry name" value="E1_DerP2_DerF2"/>
    <property type="match status" value="1"/>
</dbReference>